<dbReference type="GO" id="GO:0005886">
    <property type="term" value="C:plasma membrane"/>
    <property type="evidence" value="ECO:0007669"/>
    <property type="project" value="TreeGrafter"/>
</dbReference>
<keyword evidence="5" id="KW-0808">Transferase</keyword>
<feature type="domain" description="Response regulatory" evidence="10">
    <location>
        <begin position="567"/>
        <end position="683"/>
    </location>
</feature>
<dbReference type="KEGG" id="adz:ADFLV_0951"/>
<protein>
    <recommendedName>
        <fullName evidence="3">histidine kinase</fullName>
        <ecNumber evidence="3">2.7.13.3</ecNumber>
    </recommendedName>
</protein>
<proteinExistence type="predicted"/>
<dbReference type="SMART" id="SM00448">
    <property type="entry name" value="REC"/>
    <property type="match status" value="1"/>
</dbReference>
<dbReference type="Gene3D" id="6.10.340.10">
    <property type="match status" value="1"/>
</dbReference>
<dbReference type="GO" id="GO:0000155">
    <property type="term" value="F:phosphorelay sensor kinase activity"/>
    <property type="evidence" value="ECO:0007669"/>
    <property type="project" value="InterPro"/>
</dbReference>
<evidence type="ECO:0000256" key="7">
    <source>
        <dbReference type="PROSITE-ProRule" id="PRU00169"/>
    </source>
</evidence>
<evidence type="ECO:0000259" key="11">
    <source>
        <dbReference type="PROSITE" id="PS50885"/>
    </source>
</evidence>
<dbReference type="InterPro" id="IPR036097">
    <property type="entry name" value="HisK_dim/P_sf"/>
</dbReference>
<keyword evidence="13" id="KW-1185">Reference proteome</keyword>
<dbReference type="Gene3D" id="3.40.50.2300">
    <property type="match status" value="1"/>
</dbReference>
<dbReference type="FunFam" id="3.30.565.10:FF:000010">
    <property type="entry name" value="Sensor histidine kinase RcsC"/>
    <property type="match status" value="1"/>
</dbReference>
<dbReference type="EMBL" id="CP053835">
    <property type="protein sequence ID" value="QKF76993.1"/>
    <property type="molecule type" value="Genomic_DNA"/>
</dbReference>
<dbReference type="Pfam" id="PF00072">
    <property type="entry name" value="Response_reg"/>
    <property type="match status" value="1"/>
</dbReference>
<keyword evidence="8" id="KW-1133">Transmembrane helix</keyword>
<dbReference type="CDD" id="cd00082">
    <property type="entry name" value="HisKA"/>
    <property type="match status" value="1"/>
</dbReference>
<organism evidence="12 13">
    <name type="scientific">Arcobacter defluvii</name>
    <dbReference type="NCBI Taxonomy" id="873191"/>
    <lineage>
        <taxon>Bacteria</taxon>
        <taxon>Pseudomonadati</taxon>
        <taxon>Campylobacterota</taxon>
        <taxon>Epsilonproteobacteria</taxon>
        <taxon>Campylobacterales</taxon>
        <taxon>Arcobacteraceae</taxon>
        <taxon>Arcobacter</taxon>
    </lineage>
</organism>
<dbReference type="SMART" id="SM00388">
    <property type="entry name" value="HisKA"/>
    <property type="match status" value="1"/>
</dbReference>
<feature type="domain" description="Histidine kinase" evidence="9">
    <location>
        <begin position="326"/>
        <end position="541"/>
    </location>
</feature>
<keyword evidence="8" id="KW-0812">Transmembrane</keyword>
<evidence type="ECO:0000256" key="2">
    <source>
        <dbReference type="ARBA" id="ARBA00004370"/>
    </source>
</evidence>
<dbReference type="SMART" id="SM00304">
    <property type="entry name" value="HAMP"/>
    <property type="match status" value="1"/>
</dbReference>
<dbReference type="SUPFAM" id="SSF55874">
    <property type="entry name" value="ATPase domain of HSP90 chaperone/DNA topoisomerase II/histidine kinase"/>
    <property type="match status" value="1"/>
</dbReference>
<dbReference type="EC" id="2.7.13.3" evidence="3"/>
<keyword evidence="4 7" id="KW-0597">Phosphoprotein</keyword>
<evidence type="ECO:0000313" key="12">
    <source>
        <dbReference type="EMBL" id="QKF76993.1"/>
    </source>
</evidence>
<dbReference type="InterPro" id="IPR036890">
    <property type="entry name" value="HATPase_C_sf"/>
</dbReference>
<dbReference type="InterPro" id="IPR003660">
    <property type="entry name" value="HAMP_dom"/>
</dbReference>
<dbReference type="Proteomes" id="UP000503313">
    <property type="component" value="Chromosome"/>
</dbReference>
<dbReference type="PRINTS" id="PR00344">
    <property type="entry name" value="BCTRLSENSOR"/>
</dbReference>
<dbReference type="PROSITE" id="PS50885">
    <property type="entry name" value="HAMP"/>
    <property type="match status" value="1"/>
</dbReference>
<dbReference type="CDD" id="cd16922">
    <property type="entry name" value="HATPase_EvgS-ArcB-TorS-like"/>
    <property type="match status" value="1"/>
</dbReference>
<dbReference type="CDD" id="cd17546">
    <property type="entry name" value="REC_hyHK_CKI1_RcsC-like"/>
    <property type="match status" value="1"/>
</dbReference>
<dbReference type="InterPro" id="IPR004358">
    <property type="entry name" value="Sig_transdc_His_kin-like_C"/>
</dbReference>
<evidence type="ECO:0000256" key="3">
    <source>
        <dbReference type="ARBA" id="ARBA00012438"/>
    </source>
</evidence>
<dbReference type="GO" id="GO:0009927">
    <property type="term" value="F:histidine phosphotransfer kinase activity"/>
    <property type="evidence" value="ECO:0007669"/>
    <property type="project" value="TreeGrafter"/>
</dbReference>
<dbReference type="PROSITE" id="PS50109">
    <property type="entry name" value="HIS_KIN"/>
    <property type="match status" value="1"/>
</dbReference>
<evidence type="ECO:0000256" key="8">
    <source>
        <dbReference type="SAM" id="Phobius"/>
    </source>
</evidence>
<dbReference type="SMART" id="SM00387">
    <property type="entry name" value="HATPase_c"/>
    <property type="match status" value="1"/>
</dbReference>
<dbReference type="InterPro" id="IPR005467">
    <property type="entry name" value="His_kinase_dom"/>
</dbReference>
<evidence type="ECO:0000256" key="6">
    <source>
        <dbReference type="ARBA" id="ARBA00022777"/>
    </source>
</evidence>
<dbReference type="InterPro" id="IPR001789">
    <property type="entry name" value="Sig_transdc_resp-reg_receiver"/>
</dbReference>
<dbReference type="AlphaFoldDB" id="A0AAE7BD98"/>
<reference evidence="12 13" key="1">
    <citation type="submission" date="2020-05" db="EMBL/GenBank/DDBJ databases">
        <title>Complete genome sequencing of Campylobacter and Arcobacter type strains.</title>
        <authorList>
            <person name="Miller W.G."/>
            <person name="Yee E."/>
        </authorList>
    </citation>
    <scope>NUCLEOTIDE SEQUENCE [LARGE SCALE GENOMIC DNA]</scope>
    <source>
        <strain evidence="12 13">LMG 25694</strain>
    </source>
</reference>
<dbReference type="Gene3D" id="1.10.287.130">
    <property type="match status" value="1"/>
</dbReference>
<evidence type="ECO:0000256" key="4">
    <source>
        <dbReference type="ARBA" id="ARBA00022553"/>
    </source>
</evidence>
<dbReference type="SUPFAM" id="SSF158472">
    <property type="entry name" value="HAMP domain-like"/>
    <property type="match status" value="1"/>
</dbReference>
<dbReference type="InterPro" id="IPR011006">
    <property type="entry name" value="CheY-like_superfamily"/>
</dbReference>
<comment type="catalytic activity">
    <reaction evidence="1">
        <text>ATP + protein L-histidine = ADP + protein N-phospho-L-histidine.</text>
        <dbReference type="EC" id="2.7.13.3"/>
    </reaction>
</comment>
<dbReference type="Pfam" id="PF00512">
    <property type="entry name" value="HisKA"/>
    <property type="match status" value="1"/>
</dbReference>
<feature type="transmembrane region" description="Helical" evidence="8">
    <location>
        <begin position="6"/>
        <end position="25"/>
    </location>
</feature>
<dbReference type="Pfam" id="PF02518">
    <property type="entry name" value="HATPase_c"/>
    <property type="match status" value="1"/>
</dbReference>
<dbReference type="Gene3D" id="3.30.565.10">
    <property type="entry name" value="Histidine kinase-like ATPase, C-terminal domain"/>
    <property type="match status" value="1"/>
</dbReference>
<dbReference type="RefSeq" id="WP_129012045.1">
    <property type="nucleotide sequence ID" value="NZ_CP053835.1"/>
</dbReference>
<dbReference type="InterPro" id="IPR003661">
    <property type="entry name" value="HisK_dim/P_dom"/>
</dbReference>
<feature type="domain" description="HAMP" evidence="11">
    <location>
        <begin position="248"/>
        <end position="301"/>
    </location>
</feature>
<dbReference type="SUPFAM" id="SSF52172">
    <property type="entry name" value="CheY-like"/>
    <property type="match status" value="1"/>
</dbReference>
<name>A0AAE7BD98_9BACT</name>
<evidence type="ECO:0000256" key="1">
    <source>
        <dbReference type="ARBA" id="ARBA00000085"/>
    </source>
</evidence>
<evidence type="ECO:0000256" key="5">
    <source>
        <dbReference type="ARBA" id="ARBA00022679"/>
    </source>
</evidence>
<dbReference type="InterPro" id="IPR003594">
    <property type="entry name" value="HATPase_dom"/>
</dbReference>
<gene>
    <name evidence="12" type="ORF">ADFLV_0951</name>
</gene>
<dbReference type="PROSITE" id="PS50110">
    <property type="entry name" value="RESPONSE_REGULATORY"/>
    <property type="match status" value="1"/>
</dbReference>
<dbReference type="SUPFAM" id="SSF47384">
    <property type="entry name" value="Homodimeric domain of signal transducing histidine kinase"/>
    <property type="match status" value="1"/>
</dbReference>
<accession>A0AAE7BD98</accession>
<sequence length="758" mass="87712">MKLKKLFMLLFILNTVSFISVAIVINKYQKSTINLEDAYNMQYKSLILADELRQSSDDLTRMARTYVITGNSMYEEQYKTVLAIRNGELPRPKRYNGIFWDFLSIDGSIPKLDGEKIPLRELMKNANFPESELNMLFTSQNESDDLTKLEHKAMNAIKGIFLDKDGNYTIKGKPDFALARELMHSKEYHEAKIRIMEPLDRFYKAFENRTKQKVDEARATVKELEFYVNVIVLFSIVFFLMSFFIILFRIVYPIDLLRRVMLKLSKNDMSVEIDKNKFDDEVGDMIGAVEIFKENTQKLLTSEHQIKQAMQEATTANKAKSIFLARMSHELRTPLNAILGFTNILQKSMNATTVEKENLNVIKRSADHLLNIINEILELSKIEAGKMELSLKNFNLFELIKEIEDIFAFRCENKGLKFKIETLNLPKYIKADEQRLRQILINLLGNSLKFTNEGEISLYIYELNKKLFFEVKDSGIGIDKSNLEKVFKPFEQVKQDNYTQQGTGLGLSITKELVSLMGGNIYLKSQVGVGSEFYFSINYEKANEEELSKENNAKNIVGIKNENFTKTILVVDDIKENRDLITLLLNSYGFKTLEATSGKEALDVFENEKLDLIFMDILMEGMDGLETMQNIRASKNGKDIPIIALSANVFEEDKKEAIKNGANDFLAKPVEEKEILLILEKYLHIELEYENKEKRINVKKELETLPQEFVEKLKEKALLMDNDGIFELLKEYELSNDLKIYIKNLVDEFKYQELLNLV</sequence>
<feature type="transmembrane region" description="Helical" evidence="8">
    <location>
        <begin position="226"/>
        <end position="252"/>
    </location>
</feature>
<feature type="modified residue" description="4-aspartylphosphate" evidence="7">
    <location>
        <position position="616"/>
    </location>
</feature>
<dbReference type="PANTHER" id="PTHR43047">
    <property type="entry name" value="TWO-COMPONENT HISTIDINE PROTEIN KINASE"/>
    <property type="match status" value="1"/>
</dbReference>
<comment type="subcellular location">
    <subcellularLocation>
        <location evidence="2">Membrane</location>
    </subcellularLocation>
</comment>
<evidence type="ECO:0000313" key="13">
    <source>
        <dbReference type="Proteomes" id="UP000503313"/>
    </source>
</evidence>
<keyword evidence="6 12" id="KW-0418">Kinase</keyword>
<dbReference type="PANTHER" id="PTHR43047:SF72">
    <property type="entry name" value="OSMOSENSING HISTIDINE PROTEIN KINASE SLN1"/>
    <property type="match status" value="1"/>
</dbReference>
<evidence type="ECO:0000259" key="9">
    <source>
        <dbReference type="PROSITE" id="PS50109"/>
    </source>
</evidence>
<evidence type="ECO:0000259" key="10">
    <source>
        <dbReference type="PROSITE" id="PS50110"/>
    </source>
</evidence>
<keyword evidence="8" id="KW-0472">Membrane</keyword>